<gene>
    <name evidence="1" type="ORF">ACOLOM_LOCUS8043</name>
</gene>
<accession>A0ACA9NHA4</accession>
<reference evidence="1" key="1">
    <citation type="submission" date="2021-06" db="EMBL/GenBank/DDBJ databases">
        <authorList>
            <person name="Kallberg Y."/>
            <person name="Tangrot J."/>
            <person name="Rosling A."/>
        </authorList>
    </citation>
    <scope>NUCLEOTIDE SEQUENCE</scope>
    <source>
        <strain evidence="1">CL356</strain>
    </source>
</reference>
<keyword evidence="2" id="KW-1185">Reference proteome</keyword>
<sequence length="306" mass="33474">MPVLHLPSITPIFEQQQAPCSHRETGQQSNVYKVSSRDSFTQPTSLEDVSYFVYTQTINPEETMENSNSTTPSHNNEGLSLPTPPTSPPPPYSNPGSSMELGNELYWKFILLSLTMSLGHARGVVATMGKVDCKDVSVEVHGLQVTAVEVVEEHAEMSFKDGQLVAFAEDNHRAGSEGGTSYLLREQGHARGIIVRKGTLKMEGTKVYAKGRSVTGADAFSKNADMTLKRIEIKGIAVVDSSLSAPWVSKEDAFDSFVSDDLGSNQSSLYGKSTSLSHASTPRVEKSKYPWYFCIERESKSNRAAL</sequence>
<organism evidence="1 2">
    <name type="scientific">Acaulospora colombiana</name>
    <dbReference type="NCBI Taxonomy" id="27376"/>
    <lineage>
        <taxon>Eukaryota</taxon>
        <taxon>Fungi</taxon>
        <taxon>Fungi incertae sedis</taxon>
        <taxon>Mucoromycota</taxon>
        <taxon>Glomeromycotina</taxon>
        <taxon>Glomeromycetes</taxon>
        <taxon>Diversisporales</taxon>
        <taxon>Acaulosporaceae</taxon>
        <taxon>Acaulospora</taxon>
    </lineage>
</organism>
<feature type="non-terminal residue" evidence="1">
    <location>
        <position position="306"/>
    </location>
</feature>
<comment type="caution">
    <text evidence="1">The sequence shown here is derived from an EMBL/GenBank/DDBJ whole genome shotgun (WGS) entry which is preliminary data.</text>
</comment>
<protein>
    <submittedName>
        <fullName evidence="1">5601_t:CDS:1</fullName>
    </submittedName>
</protein>
<dbReference type="Proteomes" id="UP000789525">
    <property type="component" value="Unassembled WGS sequence"/>
</dbReference>
<proteinExistence type="predicted"/>
<dbReference type="EMBL" id="CAJVPT010019840">
    <property type="protein sequence ID" value="CAG8644169.1"/>
    <property type="molecule type" value="Genomic_DNA"/>
</dbReference>
<name>A0ACA9NHA4_9GLOM</name>
<evidence type="ECO:0000313" key="1">
    <source>
        <dbReference type="EMBL" id="CAG8644169.1"/>
    </source>
</evidence>
<evidence type="ECO:0000313" key="2">
    <source>
        <dbReference type="Proteomes" id="UP000789525"/>
    </source>
</evidence>